<feature type="transmembrane region" description="Helical" evidence="8">
    <location>
        <begin position="15"/>
        <end position="33"/>
    </location>
</feature>
<evidence type="ECO:0000256" key="8">
    <source>
        <dbReference type="SAM" id="Phobius"/>
    </source>
</evidence>
<comment type="caution">
    <text evidence="10">The sequence shown here is derived from an EMBL/GenBank/DDBJ whole genome shotgun (WGS) entry which is preliminary data.</text>
</comment>
<comment type="subcellular location">
    <subcellularLocation>
        <location evidence="1">Membrane</location>
    </subcellularLocation>
</comment>
<dbReference type="PANTHER" id="PTHR23063">
    <property type="entry name" value="PHOSPHOLIPID ACYLTRANSFERASE"/>
    <property type="match status" value="1"/>
</dbReference>
<evidence type="ECO:0000256" key="7">
    <source>
        <dbReference type="ARBA" id="ARBA00023315"/>
    </source>
</evidence>
<dbReference type="Pfam" id="PF01553">
    <property type="entry name" value="Acyltransferase"/>
    <property type="match status" value="1"/>
</dbReference>
<dbReference type="Proteomes" id="UP000249185">
    <property type="component" value="Unassembled WGS sequence"/>
</dbReference>
<dbReference type="GO" id="GO:0006629">
    <property type="term" value="P:lipid metabolic process"/>
    <property type="evidence" value="ECO:0007669"/>
    <property type="project" value="UniProtKB-KW"/>
</dbReference>
<gene>
    <name evidence="10" type="ORF">DI556_19745</name>
</gene>
<keyword evidence="7 10" id="KW-0012">Acyltransferase</keyword>
<dbReference type="GO" id="GO:0016020">
    <property type="term" value="C:membrane"/>
    <property type="evidence" value="ECO:0007669"/>
    <property type="project" value="UniProtKB-SubCell"/>
</dbReference>
<evidence type="ECO:0000256" key="6">
    <source>
        <dbReference type="ARBA" id="ARBA00023136"/>
    </source>
</evidence>
<name>A0A2W5N2F4_RHOSU</name>
<proteinExistence type="predicted"/>
<dbReference type="PANTHER" id="PTHR23063:SF52">
    <property type="entry name" value="LYSOPHOSPHATIDYLCHOLINE ACYLTRANSFERASE"/>
    <property type="match status" value="1"/>
</dbReference>
<sequence length="259" mass="27592">MTLADRLRIAVRAPVALLWLGGCFAVFLALALLDRLLARRGDRALAPSIVGLWSRGAARLLGLRVLVRGAPMAAGGAIVANHSSWIDIVALRCAAPVFFVSKAEVSGWPVIGLIGRAIGTEFIERRPTEARRQADALAARIAAGDRLCLFPEGTSSDGQRVLPFKSSLFGSFPSGPSGARVQPVSVRYRPRPDLPAAFYGWWGEMDFGSHLVAVLGRSRGGRVEITLHPPLDPAALPDRKALAVAAEAAVRDGFGAERM</sequence>
<dbReference type="CDD" id="cd07989">
    <property type="entry name" value="LPLAT_AGPAT-like"/>
    <property type="match status" value="1"/>
</dbReference>
<evidence type="ECO:0000256" key="2">
    <source>
        <dbReference type="ARBA" id="ARBA00022679"/>
    </source>
</evidence>
<evidence type="ECO:0000313" key="10">
    <source>
        <dbReference type="EMBL" id="PZQ46579.1"/>
    </source>
</evidence>
<evidence type="ECO:0000256" key="5">
    <source>
        <dbReference type="ARBA" id="ARBA00023098"/>
    </source>
</evidence>
<dbReference type="PROSITE" id="PS51257">
    <property type="entry name" value="PROKAR_LIPOPROTEIN"/>
    <property type="match status" value="1"/>
</dbReference>
<evidence type="ECO:0000313" key="11">
    <source>
        <dbReference type="Proteomes" id="UP000249185"/>
    </source>
</evidence>
<dbReference type="GO" id="GO:0016746">
    <property type="term" value="F:acyltransferase activity"/>
    <property type="evidence" value="ECO:0007669"/>
    <property type="project" value="UniProtKB-KW"/>
</dbReference>
<evidence type="ECO:0000256" key="4">
    <source>
        <dbReference type="ARBA" id="ARBA00022989"/>
    </source>
</evidence>
<keyword evidence="6 8" id="KW-0472">Membrane</keyword>
<organism evidence="10 11">
    <name type="scientific">Rhodovulum sulfidophilum</name>
    <name type="common">Rhodobacter sulfidophilus</name>
    <dbReference type="NCBI Taxonomy" id="35806"/>
    <lineage>
        <taxon>Bacteria</taxon>
        <taxon>Pseudomonadati</taxon>
        <taxon>Pseudomonadota</taxon>
        <taxon>Alphaproteobacteria</taxon>
        <taxon>Rhodobacterales</taxon>
        <taxon>Paracoccaceae</taxon>
        <taxon>Rhodovulum</taxon>
    </lineage>
</organism>
<keyword evidence="2 10" id="KW-0808">Transferase</keyword>
<dbReference type="InterPro" id="IPR002123">
    <property type="entry name" value="Plipid/glycerol_acylTrfase"/>
</dbReference>
<accession>A0A2W5N2F4</accession>
<dbReference type="EMBL" id="QFPW01000023">
    <property type="protein sequence ID" value="PZQ46579.1"/>
    <property type="molecule type" value="Genomic_DNA"/>
</dbReference>
<reference evidence="10 11" key="1">
    <citation type="submission" date="2017-08" db="EMBL/GenBank/DDBJ databases">
        <title>Infants hospitalized years apart are colonized by the same room-sourced microbial strains.</title>
        <authorList>
            <person name="Brooks B."/>
            <person name="Olm M.R."/>
            <person name="Firek B.A."/>
            <person name="Baker R."/>
            <person name="Thomas B.C."/>
            <person name="Morowitz M.J."/>
            <person name="Banfield J.F."/>
        </authorList>
    </citation>
    <scope>NUCLEOTIDE SEQUENCE [LARGE SCALE GENOMIC DNA]</scope>
    <source>
        <strain evidence="10">S2_005_002_R2_34</strain>
    </source>
</reference>
<keyword evidence="5" id="KW-0443">Lipid metabolism</keyword>
<dbReference type="AlphaFoldDB" id="A0A2W5N2F4"/>
<keyword evidence="3 8" id="KW-0812">Transmembrane</keyword>
<evidence type="ECO:0000259" key="9">
    <source>
        <dbReference type="SMART" id="SM00563"/>
    </source>
</evidence>
<evidence type="ECO:0000256" key="3">
    <source>
        <dbReference type="ARBA" id="ARBA00022692"/>
    </source>
</evidence>
<feature type="domain" description="Phospholipid/glycerol acyltransferase" evidence="9">
    <location>
        <begin position="76"/>
        <end position="189"/>
    </location>
</feature>
<dbReference type="SMART" id="SM00563">
    <property type="entry name" value="PlsC"/>
    <property type="match status" value="1"/>
</dbReference>
<dbReference type="SUPFAM" id="SSF69593">
    <property type="entry name" value="Glycerol-3-phosphate (1)-acyltransferase"/>
    <property type="match status" value="1"/>
</dbReference>
<evidence type="ECO:0000256" key="1">
    <source>
        <dbReference type="ARBA" id="ARBA00004370"/>
    </source>
</evidence>
<protein>
    <submittedName>
        <fullName evidence="10">1-acyl-sn-glycerol-3-phosphate acyltransferase</fullName>
    </submittedName>
</protein>
<keyword evidence="4 8" id="KW-1133">Transmembrane helix</keyword>